<feature type="coiled-coil region" evidence="8">
    <location>
        <begin position="10"/>
        <end position="44"/>
    </location>
</feature>
<keyword evidence="7" id="KW-0139">CF(1)</keyword>
<evidence type="ECO:0000313" key="10">
    <source>
        <dbReference type="Proteomes" id="UP000183997"/>
    </source>
</evidence>
<dbReference type="SUPFAM" id="SSF47928">
    <property type="entry name" value="N-terminal domain of the delta subunit of the F1F0-ATP synthase"/>
    <property type="match status" value="1"/>
</dbReference>
<sequence length="181" mass="19686">MLRGAVARRYAQALYEIAQANNTLETIEQELKGVAEAVEGTRELQRILYHPQVLAGDKKNLLKTLFADKVSAETMKFLGLVVDKRRENYIAGISAEFSALANEARGKVAAEVITAVEVNEEQKQELVKVASRLAGKEVEPTFAVDASLIGGVIVKIGSKVIDGSIKTRLATLQSRLMSKTS</sequence>
<evidence type="ECO:0000256" key="2">
    <source>
        <dbReference type="ARBA" id="ARBA00022448"/>
    </source>
</evidence>
<dbReference type="OrthoDB" id="9802471at2"/>
<comment type="similarity">
    <text evidence="7">Belongs to the ATPase delta chain family.</text>
</comment>
<evidence type="ECO:0000313" key="9">
    <source>
        <dbReference type="EMBL" id="SHK51417.1"/>
    </source>
</evidence>
<evidence type="ECO:0000256" key="7">
    <source>
        <dbReference type="HAMAP-Rule" id="MF_01416"/>
    </source>
</evidence>
<keyword evidence="4 7" id="KW-0406">Ion transport</keyword>
<dbReference type="RefSeq" id="WP_072914087.1">
    <property type="nucleotide sequence ID" value="NZ_FRAR01000015.1"/>
</dbReference>
<comment type="function">
    <text evidence="7">This protein is part of the stalk that links CF(0) to CF(1). It either transmits conformational changes from CF(0) to CF(1) or is implicated in proton conduction.</text>
</comment>
<keyword evidence="3 7" id="KW-0375">Hydrogen ion transport</keyword>
<organism evidence="9 10">
    <name type="scientific">Desulforamulus aeronauticus DSM 10349</name>
    <dbReference type="NCBI Taxonomy" id="1121421"/>
    <lineage>
        <taxon>Bacteria</taxon>
        <taxon>Bacillati</taxon>
        <taxon>Bacillota</taxon>
        <taxon>Clostridia</taxon>
        <taxon>Eubacteriales</taxon>
        <taxon>Peptococcaceae</taxon>
        <taxon>Desulforamulus</taxon>
    </lineage>
</organism>
<comment type="function">
    <text evidence="7">F(1)F(0) ATP synthase produces ATP from ADP in the presence of a proton or sodium gradient. F-type ATPases consist of two structural domains, F(1) containing the extramembraneous catalytic core and F(0) containing the membrane proton channel, linked together by a central stalk and a peripheral stalk. During catalysis, ATP synthesis in the catalytic domain of F(1) is coupled via a rotary mechanism of the central stalk subunits to proton translocation.</text>
</comment>
<proteinExistence type="inferred from homology"/>
<dbReference type="Gene3D" id="1.10.520.20">
    <property type="entry name" value="N-terminal domain of the delta subunit of the F1F0-ATP synthase"/>
    <property type="match status" value="1"/>
</dbReference>
<dbReference type="NCBIfam" id="TIGR01145">
    <property type="entry name" value="ATP_synt_delta"/>
    <property type="match status" value="1"/>
</dbReference>
<keyword evidence="10" id="KW-1185">Reference proteome</keyword>
<dbReference type="NCBIfam" id="NF004402">
    <property type="entry name" value="PRK05758.2-2"/>
    <property type="match status" value="1"/>
</dbReference>
<dbReference type="InterPro" id="IPR026015">
    <property type="entry name" value="ATP_synth_OSCP/delta_N_sf"/>
</dbReference>
<reference evidence="10" key="1">
    <citation type="submission" date="2016-11" db="EMBL/GenBank/DDBJ databases">
        <authorList>
            <person name="Varghese N."/>
            <person name="Submissions S."/>
        </authorList>
    </citation>
    <scope>NUCLEOTIDE SEQUENCE [LARGE SCALE GENOMIC DNA]</scope>
    <source>
        <strain evidence="10">DSM 10349</strain>
    </source>
</reference>
<dbReference type="STRING" id="1121421.SAMN02745123_02147"/>
<evidence type="ECO:0000256" key="8">
    <source>
        <dbReference type="SAM" id="Coils"/>
    </source>
</evidence>
<evidence type="ECO:0000256" key="5">
    <source>
        <dbReference type="ARBA" id="ARBA00023136"/>
    </source>
</evidence>
<evidence type="ECO:0000256" key="1">
    <source>
        <dbReference type="ARBA" id="ARBA00004370"/>
    </source>
</evidence>
<keyword evidence="6 7" id="KW-0066">ATP synthesis</keyword>
<keyword evidence="5 7" id="KW-0472">Membrane</keyword>
<dbReference type="GO" id="GO:0046933">
    <property type="term" value="F:proton-transporting ATP synthase activity, rotational mechanism"/>
    <property type="evidence" value="ECO:0007669"/>
    <property type="project" value="UniProtKB-UniRule"/>
</dbReference>
<accession>A0A1M6T391</accession>
<evidence type="ECO:0000256" key="4">
    <source>
        <dbReference type="ARBA" id="ARBA00023065"/>
    </source>
</evidence>
<protein>
    <recommendedName>
        <fullName evidence="7">ATP synthase subunit delta</fullName>
    </recommendedName>
    <alternativeName>
        <fullName evidence="7">ATP synthase F(1) sector subunit delta</fullName>
    </alternativeName>
    <alternativeName>
        <fullName evidence="7">F-type ATPase subunit delta</fullName>
        <shortName evidence="7">F-ATPase subunit delta</shortName>
    </alternativeName>
</protein>
<dbReference type="AlphaFoldDB" id="A0A1M6T391"/>
<dbReference type="GO" id="GO:0045259">
    <property type="term" value="C:proton-transporting ATP synthase complex"/>
    <property type="evidence" value="ECO:0007669"/>
    <property type="project" value="UniProtKB-KW"/>
</dbReference>
<dbReference type="NCBIfam" id="NF004403">
    <property type="entry name" value="PRK05758.2-4"/>
    <property type="match status" value="1"/>
</dbReference>
<dbReference type="HAMAP" id="MF_01416">
    <property type="entry name" value="ATP_synth_delta_bact"/>
    <property type="match status" value="1"/>
</dbReference>
<evidence type="ECO:0000256" key="6">
    <source>
        <dbReference type="ARBA" id="ARBA00023310"/>
    </source>
</evidence>
<dbReference type="EMBL" id="FRAR01000015">
    <property type="protein sequence ID" value="SHK51417.1"/>
    <property type="molecule type" value="Genomic_DNA"/>
</dbReference>
<evidence type="ECO:0000256" key="3">
    <source>
        <dbReference type="ARBA" id="ARBA00022781"/>
    </source>
</evidence>
<dbReference type="PANTHER" id="PTHR11910">
    <property type="entry name" value="ATP SYNTHASE DELTA CHAIN"/>
    <property type="match status" value="1"/>
</dbReference>
<comment type="subcellular location">
    <subcellularLocation>
        <location evidence="7">Cell membrane</location>
        <topology evidence="7">Peripheral membrane protein</topology>
    </subcellularLocation>
    <subcellularLocation>
        <location evidence="1">Membrane</location>
    </subcellularLocation>
</comment>
<name>A0A1M6T391_9FIRM</name>
<gene>
    <name evidence="7" type="primary">atpH</name>
    <name evidence="9" type="ORF">SAMN02745123_02147</name>
</gene>
<dbReference type="InterPro" id="IPR000711">
    <property type="entry name" value="ATPase_OSCP/dsu"/>
</dbReference>
<keyword evidence="8" id="KW-0175">Coiled coil</keyword>
<keyword evidence="2 7" id="KW-0813">Transport</keyword>
<keyword evidence="7" id="KW-1003">Cell membrane</keyword>
<dbReference type="Pfam" id="PF00213">
    <property type="entry name" value="OSCP"/>
    <property type="match status" value="1"/>
</dbReference>
<dbReference type="Proteomes" id="UP000183997">
    <property type="component" value="Unassembled WGS sequence"/>
</dbReference>
<dbReference type="PRINTS" id="PR00125">
    <property type="entry name" value="ATPASEDELTA"/>
</dbReference>
<dbReference type="GO" id="GO:0005886">
    <property type="term" value="C:plasma membrane"/>
    <property type="evidence" value="ECO:0007669"/>
    <property type="project" value="UniProtKB-SubCell"/>
</dbReference>